<sequence>MQGVVGIDGYLQHFVPTGPSPGEEEIQHRRFVFWHQNEIWRRVRMRWTKVSNSSADEQQFVGPASEGSGDRYIDPRRFFKFTLDMAQVVLKGAVKVEVGTEGDGDENGPPDTSIAFVPPESTKHCPLCIPARRFSYLCVRLASSEPPQGPFFISIYQPEGGRHDTLNGARNQYRHPPASACQAVSVSDALFVESMFPPQTSSVSTPDIYEGDQWSPRGHSAQGVNPFLAGSGHDDDGEREFKLRSVATLGTPSSGGGCGESDSDALQSSTAPSTTSLLFTSAECKTGDAMSRARMAMARTSAMSSRCHLDYCYTAAIKDTFAPISDRVRSYGNNSDDDGGSGSGPVDYHHPQGVAGASGGLFWQPVRDHTVHAAALGLGYLLRIPLYPLRRGEYCLFYDIRPSHAPTWAKRQTG</sequence>
<reference evidence="1" key="1">
    <citation type="submission" date="2022-06" db="EMBL/GenBank/DDBJ databases">
        <title>Phylogenomic reconstructions and comparative analyses of Kickxellomycotina fungi.</title>
        <authorList>
            <person name="Reynolds N.K."/>
            <person name="Stajich J.E."/>
            <person name="Barry K."/>
            <person name="Grigoriev I.V."/>
            <person name="Crous P."/>
            <person name="Smith M.E."/>
        </authorList>
    </citation>
    <scope>NUCLEOTIDE SEQUENCE</scope>
    <source>
        <strain evidence="1">RSA 2271</strain>
    </source>
</reference>
<feature type="non-terminal residue" evidence="1">
    <location>
        <position position="414"/>
    </location>
</feature>
<evidence type="ECO:0000313" key="2">
    <source>
        <dbReference type="Proteomes" id="UP001145114"/>
    </source>
</evidence>
<accession>A0ACC1HN25</accession>
<comment type="caution">
    <text evidence="1">The sequence shown here is derived from an EMBL/GenBank/DDBJ whole genome shotgun (WGS) entry which is preliminary data.</text>
</comment>
<dbReference type="EMBL" id="JAMZIH010002211">
    <property type="protein sequence ID" value="KAJ1677597.1"/>
    <property type="molecule type" value="Genomic_DNA"/>
</dbReference>
<organism evidence="1 2">
    <name type="scientific">Spiromyces aspiralis</name>
    <dbReference type="NCBI Taxonomy" id="68401"/>
    <lineage>
        <taxon>Eukaryota</taxon>
        <taxon>Fungi</taxon>
        <taxon>Fungi incertae sedis</taxon>
        <taxon>Zoopagomycota</taxon>
        <taxon>Kickxellomycotina</taxon>
        <taxon>Kickxellomycetes</taxon>
        <taxon>Kickxellales</taxon>
        <taxon>Kickxellaceae</taxon>
        <taxon>Spiromyces</taxon>
    </lineage>
</organism>
<gene>
    <name evidence="1" type="ORF">EV182_005841</name>
</gene>
<protein>
    <submittedName>
        <fullName evidence="1">Uncharacterized protein</fullName>
    </submittedName>
</protein>
<name>A0ACC1HN25_9FUNG</name>
<dbReference type="Proteomes" id="UP001145114">
    <property type="component" value="Unassembled WGS sequence"/>
</dbReference>
<evidence type="ECO:0000313" key="1">
    <source>
        <dbReference type="EMBL" id="KAJ1677597.1"/>
    </source>
</evidence>
<proteinExistence type="predicted"/>
<keyword evidence="2" id="KW-1185">Reference proteome</keyword>